<keyword evidence="1" id="KW-0732">Signal</keyword>
<evidence type="ECO:0000256" key="4">
    <source>
        <dbReference type="PROSITE-ProRule" id="PRU01201"/>
    </source>
</evidence>
<reference evidence="5 6" key="1">
    <citation type="submission" date="2018-04" db="EMBL/GenBank/DDBJ databases">
        <title>The genome of golden apple snail Pomacea canaliculata provides insight into stress tolerance and invasive adaptation.</title>
        <authorList>
            <person name="Liu C."/>
            <person name="Liu B."/>
            <person name="Ren Y."/>
            <person name="Zhang Y."/>
            <person name="Wang H."/>
            <person name="Li S."/>
            <person name="Jiang F."/>
            <person name="Yin L."/>
            <person name="Zhang G."/>
            <person name="Qian W."/>
            <person name="Fan W."/>
        </authorList>
    </citation>
    <scope>NUCLEOTIDE SEQUENCE [LARGE SCALE GENOMIC DNA]</scope>
    <source>
        <strain evidence="5">SZHN2017</strain>
        <tissue evidence="5">Muscle</tissue>
    </source>
</reference>
<name>A0A2T7NNG2_POMCA</name>
<dbReference type="PANTHER" id="PTHR45739:SF11">
    <property type="entry name" value="FRAS1-RELATED EXTRACELLULAR MATRIX PROTEIN 1-LIKE ISOFORM X1"/>
    <property type="match status" value="1"/>
</dbReference>
<dbReference type="PANTHER" id="PTHR45739">
    <property type="entry name" value="MATRIX PROTEIN, PUTATIVE-RELATED"/>
    <property type="match status" value="1"/>
</dbReference>
<feature type="repeat" description="CSPG" evidence="4">
    <location>
        <begin position="1"/>
        <end position="81"/>
    </location>
</feature>
<proteinExistence type="predicted"/>
<dbReference type="InterPro" id="IPR039005">
    <property type="entry name" value="CSPG_rpt"/>
</dbReference>
<evidence type="ECO:0000256" key="3">
    <source>
        <dbReference type="ARBA" id="ARBA00023180"/>
    </source>
</evidence>
<protein>
    <recommendedName>
        <fullName evidence="7">Cadherin domain-containing protein</fullName>
    </recommendedName>
</protein>
<dbReference type="Pfam" id="PF16184">
    <property type="entry name" value="Cadherin_3"/>
    <property type="match status" value="2"/>
</dbReference>
<organism evidence="5 6">
    <name type="scientific">Pomacea canaliculata</name>
    <name type="common">Golden apple snail</name>
    <dbReference type="NCBI Taxonomy" id="400727"/>
    <lineage>
        <taxon>Eukaryota</taxon>
        <taxon>Metazoa</taxon>
        <taxon>Spiralia</taxon>
        <taxon>Lophotrochozoa</taxon>
        <taxon>Mollusca</taxon>
        <taxon>Gastropoda</taxon>
        <taxon>Caenogastropoda</taxon>
        <taxon>Architaenioglossa</taxon>
        <taxon>Ampullarioidea</taxon>
        <taxon>Ampullariidae</taxon>
        <taxon>Pomacea</taxon>
    </lineage>
</organism>
<dbReference type="STRING" id="400727.A0A2T7NNG2"/>
<dbReference type="GO" id="GO:0009653">
    <property type="term" value="P:anatomical structure morphogenesis"/>
    <property type="evidence" value="ECO:0007669"/>
    <property type="project" value="TreeGrafter"/>
</dbReference>
<keyword evidence="3" id="KW-0325">Glycoprotein</keyword>
<keyword evidence="2" id="KW-0677">Repeat</keyword>
<sequence length="223" mass="25376">MFFLRGGEEKITQYHLKAMDPDTAAQNITFHVAKSPTYGQLYIRGGQVATFFTQNDLELGHVRYESDGSRAGLDNFLFTLSDGRHQGFLVNGTVQTQPAMASIFVKPLVEGNDGRYELSGGRMPDTLTYFGRRRHGFRLNSKLLRVVDSDTDSGSLLYVLTQRPQHGHIENTVAKRYVRRRFTQRDLDEDSLLFIIDPKTDATNDTFTFRVEDSRGNSLDDQR</sequence>
<dbReference type="Proteomes" id="UP000245119">
    <property type="component" value="Linkage Group LG10"/>
</dbReference>
<evidence type="ECO:0000256" key="2">
    <source>
        <dbReference type="ARBA" id="ARBA00022737"/>
    </source>
</evidence>
<keyword evidence="6" id="KW-1185">Reference proteome</keyword>
<evidence type="ECO:0000256" key="1">
    <source>
        <dbReference type="ARBA" id="ARBA00022729"/>
    </source>
</evidence>
<dbReference type="EMBL" id="PZQS01000010">
    <property type="protein sequence ID" value="PVD22709.1"/>
    <property type="molecule type" value="Genomic_DNA"/>
</dbReference>
<dbReference type="InterPro" id="IPR051561">
    <property type="entry name" value="FRAS1_ECM"/>
</dbReference>
<gene>
    <name evidence="5" type="ORF">C0Q70_15965</name>
</gene>
<comment type="caution">
    <text evidence="5">The sequence shown here is derived from an EMBL/GenBank/DDBJ whole genome shotgun (WGS) entry which is preliminary data.</text>
</comment>
<feature type="repeat" description="CSPG" evidence="4">
    <location>
        <begin position="116"/>
        <end position="212"/>
    </location>
</feature>
<evidence type="ECO:0000313" key="5">
    <source>
        <dbReference type="EMBL" id="PVD22709.1"/>
    </source>
</evidence>
<accession>A0A2T7NNG2</accession>
<dbReference type="OrthoDB" id="430044at2759"/>
<evidence type="ECO:0008006" key="7">
    <source>
        <dbReference type="Google" id="ProtNLM"/>
    </source>
</evidence>
<dbReference type="PROSITE" id="PS51854">
    <property type="entry name" value="CSPG"/>
    <property type="match status" value="2"/>
</dbReference>
<dbReference type="AlphaFoldDB" id="A0A2T7NNG2"/>
<evidence type="ECO:0000313" key="6">
    <source>
        <dbReference type="Proteomes" id="UP000245119"/>
    </source>
</evidence>